<evidence type="ECO:0000313" key="3">
    <source>
        <dbReference type="Proteomes" id="UP001143370"/>
    </source>
</evidence>
<reference evidence="2" key="2">
    <citation type="submission" date="2023-01" db="EMBL/GenBank/DDBJ databases">
        <authorList>
            <person name="Sun Q."/>
            <person name="Evtushenko L."/>
        </authorList>
    </citation>
    <scope>NUCLEOTIDE SEQUENCE</scope>
    <source>
        <strain evidence="2">VKM B-2484</strain>
    </source>
</reference>
<dbReference type="AlphaFoldDB" id="A0A9W6J5X3"/>
<sequence>MQPLVAAFADKADIAHLALLMWALGASVLAGIALRELGRAVRRFDDFVREIARFNTLFGDPP</sequence>
<feature type="transmembrane region" description="Helical" evidence="1">
    <location>
        <begin position="14"/>
        <end position="34"/>
    </location>
</feature>
<comment type="caution">
    <text evidence="2">The sequence shown here is derived from an EMBL/GenBank/DDBJ whole genome shotgun (WGS) entry which is preliminary data.</text>
</comment>
<dbReference type="EMBL" id="BSFJ01000001">
    <property type="protein sequence ID" value="GLK69893.1"/>
    <property type="molecule type" value="Genomic_DNA"/>
</dbReference>
<keyword evidence="1" id="KW-0472">Membrane</keyword>
<organism evidence="2 3">
    <name type="scientific">Ancylobacter dichloromethanicus</name>
    <dbReference type="NCBI Taxonomy" id="518825"/>
    <lineage>
        <taxon>Bacteria</taxon>
        <taxon>Pseudomonadati</taxon>
        <taxon>Pseudomonadota</taxon>
        <taxon>Alphaproteobacteria</taxon>
        <taxon>Hyphomicrobiales</taxon>
        <taxon>Xanthobacteraceae</taxon>
        <taxon>Ancylobacter</taxon>
    </lineage>
</organism>
<dbReference type="Proteomes" id="UP001143370">
    <property type="component" value="Unassembled WGS sequence"/>
</dbReference>
<keyword evidence="1" id="KW-1133">Transmembrane helix</keyword>
<accession>A0A9W6J5X3</accession>
<reference evidence="2" key="1">
    <citation type="journal article" date="2014" name="Int. J. Syst. Evol. Microbiol.">
        <title>Complete genome sequence of Corynebacterium casei LMG S-19264T (=DSM 44701T), isolated from a smear-ripened cheese.</title>
        <authorList>
            <consortium name="US DOE Joint Genome Institute (JGI-PGF)"/>
            <person name="Walter F."/>
            <person name="Albersmeier A."/>
            <person name="Kalinowski J."/>
            <person name="Ruckert C."/>
        </authorList>
    </citation>
    <scope>NUCLEOTIDE SEQUENCE</scope>
    <source>
        <strain evidence="2">VKM B-2484</strain>
    </source>
</reference>
<evidence type="ECO:0000256" key="1">
    <source>
        <dbReference type="SAM" id="Phobius"/>
    </source>
</evidence>
<proteinExistence type="predicted"/>
<dbReference type="RefSeq" id="WP_213375498.1">
    <property type="nucleotide sequence ID" value="NZ_BSFJ01000001.1"/>
</dbReference>
<keyword evidence="3" id="KW-1185">Reference proteome</keyword>
<evidence type="ECO:0000313" key="2">
    <source>
        <dbReference type="EMBL" id="GLK69893.1"/>
    </source>
</evidence>
<name>A0A9W6J5X3_9HYPH</name>
<protein>
    <submittedName>
        <fullName evidence="2">Uncharacterized protein</fullName>
    </submittedName>
</protein>
<keyword evidence="1" id="KW-0812">Transmembrane</keyword>
<gene>
    <name evidence="2" type="ORF">GCM10017643_00080</name>
</gene>